<feature type="region of interest" description="Disordered" evidence="1">
    <location>
        <begin position="273"/>
        <end position="292"/>
    </location>
</feature>
<evidence type="ECO:0000256" key="1">
    <source>
        <dbReference type="SAM" id="MobiDB-lite"/>
    </source>
</evidence>
<reference evidence="2 3" key="1">
    <citation type="journal article" date="2006" name="Nature">
        <title>Global trends of whole-genome duplications revealed by the ciliate Paramecium tetraurelia.</title>
        <authorList>
            <consortium name="Genoscope"/>
            <person name="Aury J.-M."/>
            <person name="Jaillon O."/>
            <person name="Duret L."/>
            <person name="Noel B."/>
            <person name="Jubin C."/>
            <person name="Porcel B.M."/>
            <person name="Segurens B."/>
            <person name="Daubin V."/>
            <person name="Anthouard V."/>
            <person name="Aiach N."/>
            <person name="Arnaiz O."/>
            <person name="Billaut A."/>
            <person name="Beisson J."/>
            <person name="Blanc I."/>
            <person name="Bouhouche K."/>
            <person name="Camara F."/>
            <person name="Duharcourt S."/>
            <person name="Guigo R."/>
            <person name="Gogendeau D."/>
            <person name="Katinka M."/>
            <person name="Keller A.-M."/>
            <person name="Kissmehl R."/>
            <person name="Klotz C."/>
            <person name="Koll F."/>
            <person name="Le Moue A."/>
            <person name="Lepere C."/>
            <person name="Malinsky S."/>
            <person name="Nowacki M."/>
            <person name="Nowak J.K."/>
            <person name="Plattner H."/>
            <person name="Poulain J."/>
            <person name="Ruiz F."/>
            <person name="Serrano V."/>
            <person name="Zagulski M."/>
            <person name="Dessen P."/>
            <person name="Betermier M."/>
            <person name="Weissenbach J."/>
            <person name="Scarpelli C."/>
            <person name="Schachter V."/>
            <person name="Sperling L."/>
            <person name="Meyer E."/>
            <person name="Cohen J."/>
            <person name="Wincker P."/>
        </authorList>
    </citation>
    <scope>NUCLEOTIDE SEQUENCE [LARGE SCALE GENOMIC DNA]</scope>
    <source>
        <strain evidence="2 3">Stock d4-2</strain>
    </source>
</reference>
<dbReference type="RefSeq" id="XP_001425113.1">
    <property type="nucleotide sequence ID" value="XM_001425076.1"/>
</dbReference>
<protein>
    <recommendedName>
        <fullName evidence="4">RGS domain-containing protein</fullName>
    </recommendedName>
</protein>
<evidence type="ECO:0008006" key="4">
    <source>
        <dbReference type="Google" id="ProtNLM"/>
    </source>
</evidence>
<dbReference type="AlphaFoldDB" id="A0BGP8"/>
<proteinExistence type="predicted"/>
<dbReference type="EMBL" id="CT867993">
    <property type="protein sequence ID" value="CAK57715.1"/>
    <property type="molecule type" value="Genomic_DNA"/>
</dbReference>
<dbReference type="GeneID" id="5010897"/>
<evidence type="ECO:0000313" key="2">
    <source>
        <dbReference type="EMBL" id="CAK57715.1"/>
    </source>
</evidence>
<dbReference type="KEGG" id="ptm:GSPATT00028750001"/>
<accession>A0BGP8</accession>
<feature type="compositionally biased region" description="Low complexity" evidence="1">
    <location>
        <begin position="275"/>
        <end position="288"/>
    </location>
</feature>
<dbReference type="HOGENOM" id="CLU_870057_0_0_1"/>
<organism evidence="2 3">
    <name type="scientific">Paramecium tetraurelia</name>
    <dbReference type="NCBI Taxonomy" id="5888"/>
    <lineage>
        <taxon>Eukaryota</taxon>
        <taxon>Sar</taxon>
        <taxon>Alveolata</taxon>
        <taxon>Ciliophora</taxon>
        <taxon>Intramacronucleata</taxon>
        <taxon>Oligohymenophorea</taxon>
        <taxon>Peniculida</taxon>
        <taxon>Parameciidae</taxon>
        <taxon>Paramecium</taxon>
    </lineage>
</organism>
<sequence length="308" mass="36104">MSNFSNKKGLTNYSYLVGKQTRAQNKKQAAAPVMLKKMKLISKSKGIYKLEVDEAFVQQLQQVQQFLSELNDTMVGPVEQSQAMAQESNPQFEQQEEEGSSSASEDKSGAPMSQQPQEQQSQQPNEVKETQDFYRRIPHFFMGRFKKWAKILKEDDVSSFLHQLKSNKKSKQGRYELGDFHKCFQIDKNDSNDQQKQKKKIKELFLEFLQNEAVLQIIQYNKITNQDQKIKYIDVIPNMVQEMYSDKPFDQFLAQQNIEKQINKKKQLLTETQEVKQQQHQQLPQQKQDLSFEEPMKLAREVSFQSQL</sequence>
<feature type="compositionally biased region" description="Low complexity" evidence="1">
    <location>
        <begin position="109"/>
        <end position="124"/>
    </location>
</feature>
<dbReference type="InParanoid" id="A0BGP8"/>
<dbReference type="OrthoDB" id="310736at2759"/>
<evidence type="ECO:0000313" key="3">
    <source>
        <dbReference type="Proteomes" id="UP000000600"/>
    </source>
</evidence>
<dbReference type="Proteomes" id="UP000000600">
    <property type="component" value="Unassembled WGS sequence"/>
</dbReference>
<dbReference type="OMA" id="TMIGPVE"/>
<keyword evidence="3" id="KW-1185">Reference proteome</keyword>
<feature type="compositionally biased region" description="Polar residues" evidence="1">
    <location>
        <begin position="81"/>
        <end position="92"/>
    </location>
</feature>
<gene>
    <name evidence="2" type="ORF">GSPATT00028750001</name>
</gene>
<feature type="region of interest" description="Disordered" evidence="1">
    <location>
        <begin position="81"/>
        <end position="128"/>
    </location>
</feature>
<name>A0BGP8_PARTE</name>